<gene>
    <name evidence="2" type="ORF">BDK51DRAFT_39803</name>
</gene>
<name>A0A4P9WEM5_9FUNG</name>
<feature type="compositionally biased region" description="Basic residues" evidence="1">
    <location>
        <begin position="25"/>
        <end position="44"/>
    </location>
</feature>
<evidence type="ECO:0000313" key="2">
    <source>
        <dbReference type="EMBL" id="RKO91054.1"/>
    </source>
</evidence>
<reference evidence="3" key="1">
    <citation type="journal article" date="2018" name="Nat. Microbiol.">
        <title>Leveraging single-cell genomics to expand the fungal tree of life.</title>
        <authorList>
            <person name="Ahrendt S.R."/>
            <person name="Quandt C.A."/>
            <person name="Ciobanu D."/>
            <person name="Clum A."/>
            <person name="Salamov A."/>
            <person name="Andreopoulos B."/>
            <person name="Cheng J.F."/>
            <person name="Woyke T."/>
            <person name="Pelin A."/>
            <person name="Henrissat B."/>
            <person name="Reynolds N.K."/>
            <person name="Benny G.L."/>
            <person name="Smith M.E."/>
            <person name="James T.Y."/>
            <person name="Grigoriev I.V."/>
        </authorList>
    </citation>
    <scope>NUCLEOTIDE SEQUENCE [LARGE SCALE GENOMIC DNA]</scope>
</reference>
<dbReference type="Proteomes" id="UP000269721">
    <property type="component" value="Unassembled WGS sequence"/>
</dbReference>
<evidence type="ECO:0000313" key="3">
    <source>
        <dbReference type="Proteomes" id="UP000269721"/>
    </source>
</evidence>
<feature type="region of interest" description="Disordered" evidence="1">
    <location>
        <begin position="100"/>
        <end position="131"/>
    </location>
</feature>
<dbReference type="AlphaFoldDB" id="A0A4P9WEM5"/>
<sequence length="247" mass="26939">MTLGPVAVIIKISTYSPDWNATPSGRRRISGSKRPRSVIRPRMQHPKEVGPPPTIEAESSFASLLGRGCVRSASRTEDGISCGAASASEHSELERDHLKHTAFRDPSGVRDDAKSRAAKGKGHAFRRPIRRLPLKSWSERASRRTGNRTTANQEYVGLLYLFTVLVEVIDGNRATGTAVHSAANPRQEAPESNGREHNPHILRSFASVSQCDNPANAGADLPLPTTQPSNNQPLHILSSINYLSKEK</sequence>
<organism evidence="2 3">
    <name type="scientific">Blyttiomyces helicus</name>
    <dbReference type="NCBI Taxonomy" id="388810"/>
    <lineage>
        <taxon>Eukaryota</taxon>
        <taxon>Fungi</taxon>
        <taxon>Fungi incertae sedis</taxon>
        <taxon>Chytridiomycota</taxon>
        <taxon>Chytridiomycota incertae sedis</taxon>
        <taxon>Chytridiomycetes</taxon>
        <taxon>Chytridiomycetes incertae sedis</taxon>
        <taxon>Blyttiomyces</taxon>
    </lineage>
</organism>
<proteinExistence type="predicted"/>
<feature type="region of interest" description="Disordered" evidence="1">
    <location>
        <begin position="177"/>
        <end position="198"/>
    </location>
</feature>
<accession>A0A4P9WEM5</accession>
<feature type="compositionally biased region" description="Basic and acidic residues" evidence="1">
    <location>
        <begin position="100"/>
        <end position="115"/>
    </location>
</feature>
<feature type="region of interest" description="Disordered" evidence="1">
    <location>
        <begin position="20"/>
        <end position="56"/>
    </location>
</feature>
<dbReference type="EMBL" id="KZ995254">
    <property type="protein sequence ID" value="RKO91054.1"/>
    <property type="molecule type" value="Genomic_DNA"/>
</dbReference>
<protein>
    <submittedName>
        <fullName evidence="2">Uncharacterized protein</fullName>
    </submittedName>
</protein>
<keyword evidence="3" id="KW-1185">Reference proteome</keyword>
<evidence type="ECO:0000256" key="1">
    <source>
        <dbReference type="SAM" id="MobiDB-lite"/>
    </source>
</evidence>
<feature type="compositionally biased region" description="Basic residues" evidence="1">
    <location>
        <begin position="116"/>
        <end position="131"/>
    </location>
</feature>